<keyword evidence="2" id="KW-1185">Reference proteome</keyword>
<dbReference type="EMBL" id="FOUE01000008">
    <property type="protein sequence ID" value="SFM77472.1"/>
    <property type="molecule type" value="Genomic_DNA"/>
</dbReference>
<gene>
    <name evidence="1" type="ORF">SAMN04487963_3649</name>
</gene>
<reference evidence="2" key="1">
    <citation type="submission" date="2016-10" db="EMBL/GenBank/DDBJ databases">
        <authorList>
            <person name="Varghese N."/>
            <person name="Submissions S."/>
        </authorList>
    </citation>
    <scope>NUCLEOTIDE SEQUENCE [LARGE SCALE GENOMIC DNA]</scope>
    <source>
        <strain evidence="2">CGMCC 1.7061</strain>
    </source>
</reference>
<dbReference type="RefSeq" id="WP_092026618.1">
    <property type="nucleotide sequence ID" value="NZ_FOUE01000008.1"/>
</dbReference>
<dbReference type="OrthoDB" id="9853204at2"/>
<dbReference type="AlphaFoldDB" id="A0A1I4TL54"/>
<sequence>MFANDTDHTGSDSVYTVMSKDCLEVLARGRWNRHGLFSVAEYEVQLSDGETLYRSSCFEAVQHFIVMLTEPCKVAFPG</sequence>
<name>A0A1I4TL54_9GAMM</name>
<evidence type="ECO:0000313" key="2">
    <source>
        <dbReference type="Proteomes" id="UP000198519"/>
    </source>
</evidence>
<accession>A0A1I4TL54</accession>
<dbReference type="STRING" id="488535.SAMN04487963_3649"/>
<organism evidence="1 2">
    <name type="scientific">Marinobacter zhejiangensis</name>
    <dbReference type="NCBI Taxonomy" id="488535"/>
    <lineage>
        <taxon>Bacteria</taxon>
        <taxon>Pseudomonadati</taxon>
        <taxon>Pseudomonadota</taxon>
        <taxon>Gammaproteobacteria</taxon>
        <taxon>Pseudomonadales</taxon>
        <taxon>Marinobacteraceae</taxon>
        <taxon>Marinobacter</taxon>
    </lineage>
</organism>
<protein>
    <submittedName>
        <fullName evidence="1">Uncharacterized protein</fullName>
    </submittedName>
</protein>
<evidence type="ECO:0000313" key="1">
    <source>
        <dbReference type="EMBL" id="SFM77472.1"/>
    </source>
</evidence>
<dbReference type="Proteomes" id="UP000198519">
    <property type="component" value="Unassembled WGS sequence"/>
</dbReference>
<proteinExistence type="predicted"/>